<dbReference type="GO" id="GO:0007606">
    <property type="term" value="P:sensory perception of chemical stimulus"/>
    <property type="evidence" value="ECO:0007669"/>
    <property type="project" value="UniProtKB-ARBA"/>
</dbReference>
<comment type="similarity">
    <text evidence="3 13">Belongs to the G-protein coupled receptor 1 family.</text>
</comment>
<dbReference type="Proteomes" id="UP000515203">
    <property type="component" value="Unplaced"/>
</dbReference>
<dbReference type="GO" id="GO:0019236">
    <property type="term" value="P:response to pheromone"/>
    <property type="evidence" value="ECO:0007669"/>
    <property type="project" value="UniProtKB-KW"/>
</dbReference>
<dbReference type="InterPro" id="IPR017452">
    <property type="entry name" value="GPCR_Rhodpsn_7TM"/>
</dbReference>
<feature type="compositionally biased region" description="Polar residues" evidence="14">
    <location>
        <begin position="68"/>
        <end position="81"/>
    </location>
</feature>
<evidence type="ECO:0000256" key="12">
    <source>
        <dbReference type="ARBA" id="ARBA00023224"/>
    </source>
</evidence>
<feature type="transmembrane region" description="Helical" evidence="13">
    <location>
        <begin position="369"/>
        <end position="389"/>
    </location>
</feature>
<keyword evidence="16" id="KW-1185">Reference proteome</keyword>
<keyword evidence="7 13" id="KW-1133">Transmembrane helix</keyword>
<dbReference type="OrthoDB" id="9606139at2759"/>
<dbReference type="GeneID" id="101578781"/>
<dbReference type="InParanoid" id="A0A6P3V9J2"/>
<organism evidence="16 17">
    <name type="scientific">Octodon degus</name>
    <name type="common">Degu</name>
    <name type="synonym">Sciurus degus</name>
    <dbReference type="NCBI Taxonomy" id="10160"/>
    <lineage>
        <taxon>Eukaryota</taxon>
        <taxon>Metazoa</taxon>
        <taxon>Chordata</taxon>
        <taxon>Craniata</taxon>
        <taxon>Vertebrata</taxon>
        <taxon>Euteleostomi</taxon>
        <taxon>Mammalia</taxon>
        <taxon>Eutheria</taxon>
        <taxon>Euarchontoglires</taxon>
        <taxon>Glires</taxon>
        <taxon>Rodentia</taxon>
        <taxon>Hystricomorpha</taxon>
        <taxon>Octodontidae</taxon>
        <taxon>Octodon</taxon>
    </lineage>
</organism>
<gene>
    <name evidence="17" type="primary">LOC101578781</name>
</gene>
<sequence>MPSSQSGFTELFHPFTPPPPQETQVRPPAGDRAAQWDIFSVRMCTDTSTSLSHRGRWRHAEPLYGESVGQNSRQQRTQRPSLSPVAEVTLMYVLHPEADAEATAAQLLTALLLRSDRTWPDGKLLPSLSVQLHFAHWTSLEAHGLILYQLVLANLVVLFSKGVPQTLATMGWEHFLDDAGCKLVFYFYRVGTGVSFSTACLFSGFQAIKLNPHFCKWMELKIRSLRFTAFCCFMCWILHLSINSFLPLIVNGPLSKKNLSRENNDYCSWIMPQEYSLLYSVLYFFPNLMSLILMTWASGSMVLLLHRHRQRVQHIRSHSLSPRPSHEARATRTILVLVSSFATLYSVYIILTIWMTLLTNRGQWSVNGSVLVASCFPAFSPFALLVSACRISQCCLACRE</sequence>
<feature type="domain" description="G-protein coupled receptors family 1 profile" evidence="15">
    <location>
        <begin position="122"/>
        <end position="384"/>
    </location>
</feature>
<dbReference type="Pfam" id="PF03402">
    <property type="entry name" value="V1R"/>
    <property type="match status" value="1"/>
</dbReference>
<evidence type="ECO:0000256" key="11">
    <source>
        <dbReference type="ARBA" id="ARBA00023180"/>
    </source>
</evidence>
<dbReference type="Gene3D" id="1.20.1070.10">
    <property type="entry name" value="Rhodopsin 7-helix transmembrane proteins"/>
    <property type="match status" value="1"/>
</dbReference>
<keyword evidence="5 13" id="KW-0589">Pheromone response</keyword>
<comment type="function">
    <text evidence="1">Putative pheromone receptor.</text>
</comment>
<dbReference type="FunFam" id="1.20.1070.10:FF:000033">
    <property type="entry name" value="Vomeronasal type-1 receptor"/>
    <property type="match status" value="1"/>
</dbReference>
<evidence type="ECO:0000256" key="9">
    <source>
        <dbReference type="ARBA" id="ARBA00023136"/>
    </source>
</evidence>
<keyword evidence="10 13" id="KW-0675">Receptor</keyword>
<dbReference type="RefSeq" id="XP_012368686.2">
    <property type="nucleotide sequence ID" value="XM_012513232.2"/>
</dbReference>
<evidence type="ECO:0000256" key="3">
    <source>
        <dbReference type="ARBA" id="ARBA00010663"/>
    </source>
</evidence>
<keyword evidence="4 13" id="KW-1003">Cell membrane</keyword>
<feature type="transmembrane region" description="Helical" evidence="13">
    <location>
        <begin position="333"/>
        <end position="357"/>
    </location>
</feature>
<dbReference type="PRINTS" id="PR01534">
    <property type="entry name" value="VOMERONASL1R"/>
</dbReference>
<evidence type="ECO:0000256" key="6">
    <source>
        <dbReference type="ARBA" id="ARBA00022692"/>
    </source>
</evidence>
<feature type="transmembrane region" description="Helical" evidence="13">
    <location>
        <begin position="281"/>
        <end position="305"/>
    </location>
</feature>
<evidence type="ECO:0000256" key="1">
    <source>
        <dbReference type="ARBA" id="ARBA00003878"/>
    </source>
</evidence>
<proteinExistence type="inferred from homology"/>
<keyword evidence="11" id="KW-0325">Glycoprotein</keyword>
<name>A0A6P3V9J2_OCTDE</name>
<evidence type="ECO:0000259" key="15">
    <source>
        <dbReference type="PROSITE" id="PS50262"/>
    </source>
</evidence>
<dbReference type="AlphaFoldDB" id="A0A6P3V9J2"/>
<dbReference type="SUPFAM" id="SSF81321">
    <property type="entry name" value="Family A G protein-coupled receptor-like"/>
    <property type="match status" value="1"/>
</dbReference>
<evidence type="ECO:0000256" key="10">
    <source>
        <dbReference type="ARBA" id="ARBA00023170"/>
    </source>
</evidence>
<keyword evidence="9 13" id="KW-0472">Membrane</keyword>
<dbReference type="InterPro" id="IPR004072">
    <property type="entry name" value="Vmron_rcpt_1"/>
</dbReference>
<dbReference type="GO" id="GO:0005886">
    <property type="term" value="C:plasma membrane"/>
    <property type="evidence" value="ECO:0007669"/>
    <property type="project" value="UniProtKB-SubCell"/>
</dbReference>
<accession>A0A6P3V9J2</accession>
<feature type="region of interest" description="Disordered" evidence="14">
    <location>
        <begin position="1"/>
        <end position="28"/>
    </location>
</feature>
<comment type="subcellular location">
    <subcellularLocation>
        <location evidence="2 13">Cell membrane</location>
        <topology evidence="2 13">Multi-pass membrane protein</topology>
    </subcellularLocation>
</comment>
<keyword evidence="6 13" id="KW-0812">Transmembrane</keyword>
<feature type="transmembrane region" description="Helical" evidence="13">
    <location>
        <begin position="225"/>
        <end position="250"/>
    </location>
</feature>
<reference evidence="17" key="1">
    <citation type="submission" date="2025-08" db="UniProtKB">
        <authorList>
            <consortium name="RefSeq"/>
        </authorList>
    </citation>
    <scope>IDENTIFICATION</scope>
</reference>
<evidence type="ECO:0000313" key="16">
    <source>
        <dbReference type="Proteomes" id="UP000515203"/>
    </source>
</evidence>
<dbReference type="PROSITE" id="PS50262">
    <property type="entry name" value="G_PROTEIN_RECEP_F1_2"/>
    <property type="match status" value="1"/>
</dbReference>
<keyword evidence="8 13" id="KW-0297">G-protein coupled receptor</keyword>
<evidence type="ECO:0000256" key="14">
    <source>
        <dbReference type="SAM" id="MobiDB-lite"/>
    </source>
</evidence>
<keyword evidence="12 13" id="KW-0807">Transducer</keyword>
<evidence type="ECO:0000256" key="7">
    <source>
        <dbReference type="ARBA" id="ARBA00022989"/>
    </source>
</evidence>
<feature type="transmembrane region" description="Helical" evidence="13">
    <location>
        <begin position="183"/>
        <end position="205"/>
    </location>
</feature>
<dbReference type="GO" id="GO:0016503">
    <property type="term" value="F:pheromone receptor activity"/>
    <property type="evidence" value="ECO:0007669"/>
    <property type="project" value="InterPro"/>
</dbReference>
<evidence type="ECO:0000256" key="13">
    <source>
        <dbReference type="RuleBase" id="RU364061"/>
    </source>
</evidence>
<dbReference type="PANTHER" id="PTHR24062">
    <property type="entry name" value="VOMERONASAL TYPE-1 RECEPTOR"/>
    <property type="match status" value="1"/>
</dbReference>
<evidence type="ECO:0000256" key="8">
    <source>
        <dbReference type="ARBA" id="ARBA00023040"/>
    </source>
</evidence>
<evidence type="ECO:0000256" key="5">
    <source>
        <dbReference type="ARBA" id="ARBA00022507"/>
    </source>
</evidence>
<feature type="region of interest" description="Disordered" evidence="14">
    <location>
        <begin position="62"/>
        <end position="81"/>
    </location>
</feature>
<protein>
    <recommendedName>
        <fullName evidence="13">Vomeronasal type-1 receptor</fullName>
    </recommendedName>
</protein>
<evidence type="ECO:0000256" key="2">
    <source>
        <dbReference type="ARBA" id="ARBA00004651"/>
    </source>
</evidence>
<evidence type="ECO:0000313" key="17">
    <source>
        <dbReference type="RefSeq" id="XP_012368686.2"/>
    </source>
</evidence>
<evidence type="ECO:0000256" key="4">
    <source>
        <dbReference type="ARBA" id="ARBA00022475"/>
    </source>
</evidence>